<organism evidence="2 3">
    <name type="scientific">Zymoseptoria tritici (strain ST99CH_3D7)</name>
    <dbReference type="NCBI Taxonomy" id="1276538"/>
    <lineage>
        <taxon>Eukaryota</taxon>
        <taxon>Fungi</taxon>
        <taxon>Dikarya</taxon>
        <taxon>Ascomycota</taxon>
        <taxon>Pezizomycotina</taxon>
        <taxon>Dothideomycetes</taxon>
        <taxon>Dothideomycetidae</taxon>
        <taxon>Mycosphaerellales</taxon>
        <taxon>Mycosphaerellaceae</taxon>
        <taxon>Zymoseptoria</taxon>
    </lineage>
</organism>
<gene>
    <name evidence="2" type="ORF">ZT3D7_G3755</name>
</gene>
<dbReference type="Proteomes" id="UP000215127">
    <property type="component" value="Chromosome 3"/>
</dbReference>
<feature type="region of interest" description="Disordered" evidence="1">
    <location>
        <begin position="1"/>
        <end position="38"/>
    </location>
</feature>
<keyword evidence="3" id="KW-1185">Reference proteome</keyword>
<evidence type="ECO:0000313" key="2">
    <source>
        <dbReference type="EMBL" id="SMQ48605.1"/>
    </source>
</evidence>
<proteinExistence type="predicted"/>
<protein>
    <submittedName>
        <fullName evidence="2">Uncharacterized protein</fullName>
    </submittedName>
</protein>
<sequence length="455" mass="50862">MPKKRSFNFKQLQGASSGKPSTDGNDGKPTVNERLGELRKIEGKDAARRKRELAENVNQRPAQLLRFAYLLGIEHDPNTFGQSPSLLHFALKTAAEHWDLFDEEDLPALAAELPLRLRTRLLSYIGYYGPAISVSVLESMLGGDEAVTQLDLAGLVGHSNLTVSRLAKFSKTLPPKTQTKPSEDTVLDSWDQDDSLESALTRSLYISRFAQLTHLSLSHPPTGASWRDLLSLSKQTPALTHLSLAFWPRPTLTPNLATATVSSQHSPDVRAGGSHFYSGLDQDLDEPASILRQLSCNLLCLQWLDLEGCAEWIPAFAVHADRHSMHPRPESSADSWNRQSSASSIFISNWKNLSFLNCRQGWLPSIPGLKSLPLQSMPRDRREVVQNYFNSFNPFELLKAQNAEVDVSGVDRRRAEIWLELEEGVFATEQKLNQIRRAHACKPIVVDHGWVKKAF</sequence>
<reference evidence="2 3" key="1">
    <citation type="submission" date="2016-06" db="EMBL/GenBank/DDBJ databases">
        <authorList>
            <person name="Kjaerup R.B."/>
            <person name="Dalgaard T.S."/>
            <person name="Juul-Madsen H.R."/>
        </authorList>
    </citation>
    <scope>NUCLEOTIDE SEQUENCE [LARGE SCALE GENOMIC DNA]</scope>
</reference>
<name>A0A1X7RMF3_ZYMT9</name>
<evidence type="ECO:0000256" key="1">
    <source>
        <dbReference type="SAM" id="MobiDB-lite"/>
    </source>
</evidence>
<dbReference type="STRING" id="1276538.A0A1X7RMF3"/>
<dbReference type="EMBL" id="LT853694">
    <property type="protein sequence ID" value="SMQ48605.1"/>
    <property type="molecule type" value="Genomic_DNA"/>
</dbReference>
<evidence type="ECO:0000313" key="3">
    <source>
        <dbReference type="Proteomes" id="UP000215127"/>
    </source>
</evidence>
<dbReference type="AlphaFoldDB" id="A0A1X7RMF3"/>
<feature type="compositionally biased region" description="Polar residues" evidence="1">
    <location>
        <begin position="8"/>
        <end position="24"/>
    </location>
</feature>
<accession>A0A1X7RMF3</accession>